<dbReference type="PATRIC" id="fig|1432562.3.peg.1415"/>
<evidence type="ECO:0000313" key="2">
    <source>
        <dbReference type="EMBL" id="KKK34490.1"/>
    </source>
</evidence>
<feature type="transmembrane region" description="Helical" evidence="1">
    <location>
        <begin position="34"/>
        <end position="53"/>
    </location>
</feature>
<keyword evidence="1" id="KW-0472">Membrane</keyword>
<reference evidence="2 3" key="1">
    <citation type="submission" date="2015-04" db="EMBL/GenBank/DDBJ databases">
        <title>Taxonomic description and genome sequence of Salinicoccus sediminis sp. nov., a novel hyper halotolerant bacterium isolated from marine sediment.</title>
        <authorList>
            <person name="Mathan Kumar R."/>
            <person name="Kaur G."/>
            <person name="Kumar N."/>
            <person name="Kumar A."/>
            <person name="Singh N.K."/>
            <person name="Kaur N."/>
            <person name="Mayilraj S."/>
        </authorList>
    </citation>
    <scope>NUCLEOTIDE SEQUENCE [LARGE SCALE GENOMIC DNA]</scope>
    <source>
        <strain evidence="2 3">SV-16</strain>
    </source>
</reference>
<proteinExistence type="predicted"/>
<sequence length="82" mass="9386">MNNKSLKRWTFLDTINAALLIVVVLFMLDFQNNATVSWILLAVFAFWAVTVILRNVFITKVMNDPNHPMHPGQAAQKNNTKE</sequence>
<dbReference type="OrthoDB" id="2413514at2"/>
<keyword evidence="3" id="KW-1185">Reference proteome</keyword>
<name>A0A0M2SPD4_9STAP</name>
<keyword evidence="1" id="KW-1133">Transmembrane helix</keyword>
<accession>A0A0M2SPD4</accession>
<organism evidence="2 3">
    <name type="scientific">Salinicoccus sediminis</name>
    <dbReference type="NCBI Taxonomy" id="1432562"/>
    <lineage>
        <taxon>Bacteria</taxon>
        <taxon>Bacillati</taxon>
        <taxon>Bacillota</taxon>
        <taxon>Bacilli</taxon>
        <taxon>Bacillales</taxon>
        <taxon>Staphylococcaceae</taxon>
        <taxon>Salinicoccus</taxon>
    </lineage>
</organism>
<gene>
    <name evidence="2" type="ORF">WN59_07105</name>
</gene>
<evidence type="ECO:0000313" key="3">
    <source>
        <dbReference type="Proteomes" id="UP000034287"/>
    </source>
</evidence>
<evidence type="ECO:0000256" key="1">
    <source>
        <dbReference type="SAM" id="Phobius"/>
    </source>
</evidence>
<dbReference type="Proteomes" id="UP000034287">
    <property type="component" value="Unassembled WGS sequence"/>
</dbReference>
<dbReference type="RefSeq" id="WP_046514967.1">
    <property type="nucleotide sequence ID" value="NZ_LAYZ01000004.1"/>
</dbReference>
<keyword evidence="1" id="KW-0812">Transmembrane</keyword>
<dbReference type="AlphaFoldDB" id="A0A0M2SPD4"/>
<comment type="caution">
    <text evidence="2">The sequence shown here is derived from an EMBL/GenBank/DDBJ whole genome shotgun (WGS) entry which is preliminary data.</text>
</comment>
<protein>
    <submittedName>
        <fullName evidence="2">Uncharacterized protein</fullName>
    </submittedName>
</protein>
<dbReference type="EMBL" id="LAYZ01000004">
    <property type="protein sequence ID" value="KKK34490.1"/>
    <property type="molecule type" value="Genomic_DNA"/>
</dbReference>
<feature type="transmembrane region" description="Helical" evidence="1">
    <location>
        <begin position="9"/>
        <end position="28"/>
    </location>
</feature>